<dbReference type="AlphaFoldDB" id="A0A6J5UFG4"/>
<sequence>MLDEFNALLRQETWSLVPSSSHQNAAGCKWVFKIKRCSDRSIEALLVAKGFHQHSGINYFDTFSPVVKSITIRTILSIVVSCGWGIWQLDVKNAFLHGYLSEAMFMQQPSYFADPLRPTHV</sequence>
<gene>
    <name evidence="2" type="ORF">CURHAP_LOCUS19908</name>
</gene>
<dbReference type="Proteomes" id="UP000507222">
    <property type="component" value="Unassembled WGS sequence"/>
</dbReference>
<accession>A0A6J5UFG4</accession>
<name>A0A6J5UFG4_PRUAR</name>
<dbReference type="Pfam" id="PF07727">
    <property type="entry name" value="RVT_2"/>
    <property type="match status" value="1"/>
</dbReference>
<evidence type="ECO:0000313" key="2">
    <source>
        <dbReference type="EMBL" id="CAB4272958.1"/>
    </source>
</evidence>
<reference evidence="2 3" key="1">
    <citation type="submission" date="2020-05" db="EMBL/GenBank/DDBJ databases">
        <authorList>
            <person name="Campoy J."/>
            <person name="Schneeberger K."/>
            <person name="Spophaly S."/>
        </authorList>
    </citation>
    <scope>NUCLEOTIDE SEQUENCE [LARGE SCALE GENOMIC DNA]</scope>
    <source>
        <strain evidence="2">PruArmRojPasFocal</strain>
    </source>
</reference>
<proteinExistence type="predicted"/>
<evidence type="ECO:0000313" key="3">
    <source>
        <dbReference type="Proteomes" id="UP000507222"/>
    </source>
</evidence>
<protein>
    <recommendedName>
        <fullName evidence="1">Reverse transcriptase Ty1/copia-type domain-containing protein</fullName>
    </recommendedName>
</protein>
<feature type="domain" description="Reverse transcriptase Ty1/copia-type" evidence="1">
    <location>
        <begin position="12"/>
        <end position="112"/>
    </location>
</feature>
<evidence type="ECO:0000259" key="1">
    <source>
        <dbReference type="Pfam" id="PF07727"/>
    </source>
</evidence>
<dbReference type="EMBL" id="CAEKDK010000003">
    <property type="protein sequence ID" value="CAB4272958.1"/>
    <property type="molecule type" value="Genomic_DNA"/>
</dbReference>
<organism evidence="2 3">
    <name type="scientific">Prunus armeniaca</name>
    <name type="common">Apricot</name>
    <name type="synonym">Armeniaca vulgaris</name>
    <dbReference type="NCBI Taxonomy" id="36596"/>
    <lineage>
        <taxon>Eukaryota</taxon>
        <taxon>Viridiplantae</taxon>
        <taxon>Streptophyta</taxon>
        <taxon>Embryophyta</taxon>
        <taxon>Tracheophyta</taxon>
        <taxon>Spermatophyta</taxon>
        <taxon>Magnoliopsida</taxon>
        <taxon>eudicotyledons</taxon>
        <taxon>Gunneridae</taxon>
        <taxon>Pentapetalae</taxon>
        <taxon>rosids</taxon>
        <taxon>fabids</taxon>
        <taxon>Rosales</taxon>
        <taxon>Rosaceae</taxon>
        <taxon>Amygdaloideae</taxon>
        <taxon>Amygdaleae</taxon>
        <taxon>Prunus</taxon>
    </lineage>
</organism>
<dbReference type="InterPro" id="IPR013103">
    <property type="entry name" value="RVT_2"/>
</dbReference>